<dbReference type="KEGG" id="ccoc:CCON33237_1746"/>
<dbReference type="PROSITE" id="PS00056">
    <property type="entry name" value="RIBOSOMAL_S17"/>
    <property type="match status" value="1"/>
</dbReference>
<comment type="function">
    <text evidence="6">One of the primary rRNA binding proteins, it binds specifically to the 5'-end of 16S ribosomal RNA.</text>
</comment>
<dbReference type="HAMAP" id="MF_01345_B">
    <property type="entry name" value="Ribosomal_uS17_B"/>
    <property type="match status" value="1"/>
</dbReference>
<dbReference type="RefSeq" id="WP_021091107.1">
    <property type="nucleotide sequence ID" value="NZ_CABMKQ010000033.1"/>
</dbReference>
<dbReference type="CDD" id="cd00364">
    <property type="entry name" value="Ribosomal_uS17"/>
    <property type="match status" value="1"/>
</dbReference>
<keyword evidence="5 6" id="KW-0687">Ribonucleoprotein</keyword>
<dbReference type="Gene3D" id="2.40.50.140">
    <property type="entry name" value="Nucleic acid-binding proteins"/>
    <property type="match status" value="1"/>
</dbReference>
<dbReference type="Pfam" id="PF00366">
    <property type="entry name" value="Ribosomal_S17"/>
    <property type="match status" value="1"/>
</dbReference>
<evidence type="ECO:0000256" key="5">
    <source>
        <dbReference type="ARBA" id="ARBA00023274"/>
    </source>
</evidence>
<dbReference type="OrthoDB" id="9811714at2"/>
<dbReference type="AlphaFoldDB" id="A0A0M4TCU9"/>
<dbReference type="NCBIfam" id="NF004123">
    <property type="entry name" value="PRK05610.1"/>
    <property type="match status" value="1"/>
</dbReference>
<organism evidence="8 11">
    <name type="scientific">Campylobacter concisus</name>
    <dbReference type="NCBI Taxonomy" id="199"/>
    <lineage>
        <taxon>Bacteria</taxon>
        <taxon>Pseudomonadati</taxon>
        <taxon>Campylobacterota</taxon>
        <taxon>Epsilonproteobacteria</taxon>
        <taxon>Campylobacterales</taxon>
        <taxon>Campylobacteraceae</taxon>
        <taxon>Campylobacter</taxon>
    </lineage>
</organism>
<evidence type="ECO:0000256" key="7">
    <source>
        <dbReference type="RuleBase" id="RU003872"/>
    </source>
</evidence>
<dbReference type="PRINTS" id="PR00973">
    <property type="entry name" value="RIBOSOMALS17"/>
</dbReference>
<evidence type="ECO:0000313" key="8">
    <source>
        <dbReference type="EMBL" id="ALF48386.1"/>
    </source>
</evidence>
<evidence type="ECO:0000256" key="3">
    <source>
        <dbReference type="ARBA" id="ARBA00022884"/>
    </source>
</evidence>
<dbReference type="GO" id="GO:0022627">
    <property type="term" value="C:cytosolic small ribosomal subunit"/>
    <property type="evidence" value="ECO:0007669"/>
    <property type="project" value="UniProtKB-UniRule"/>
</dbReference>
<evidence type="ECO:0000256" key="6">
    <source>
        <dbReference type="HAMAP-Rule" id="MF_01345"/>
    </source>
</evidence>
<proteinExistence type="inferred from homology"/>
<dbReference type="EMBL" id="CP049272">
    <property type="protein sequence ID" value="QPH87041.1"/>
    <property type="molecule type" value="Genomic_DNA"/>
</dbReference>
<dbReference type="GO" id="GO:0019843">
    <property type="term" value="F:rRNA binding"/>
    <property type="evidence" value="ECO:0007669"/>
    <property type="project" value="UniProtKB-UniRule"/>
</dbReference>
<dbReference type="PATRIC" id="fig|199.248.peg.1799"/>
<evidence type="ECO:0000313" key="13">
    <source>
        <dbReference type="Proteomes" id="UP000594513"/>
    </source>
</evidence>
<dbReference type="PANTHER" id="PTHR10744:SF1">
    <property type="entry name" value="SMALL RIBOSOMAL SUBUNIT PROTEIN US17M"/>
    <property type="match status" value="1"/>
</dbReference>
<reference evidence="8" key="2">
    <citation type="submission" date="2016-07" db="EMBL/GenBank/DDBJ databases">
        <title>Comparative genomics of the Campylobacter concisus group.</title>
        <authorList>
            <person name="Miller W.G."/>
            <person name="Yee E."/>
            <person name="Chapman M.H."/>
            <person name="Huynh S."/>
            <person name="Bono J.L."/>
            <person name="On S.L.W."/>
            <person name="StLeger J."/>
            <person name="Foster G."/>
            <person name="Parker C.T."/>
        </authorList>
    </citation>
    <scope>NUCLEOTIDE SEQUENCE</scope>
    <source>
        <strain evidence="8">ATCC 33237</strain>
    </source>
</reference>
<comment type="subunit">
    <text evidence="6">Part of the 30S ribosomal subunit.</text>
</comment>
<sequence length="83" mass="9588">MALKREIQGVVLQKAGDKTATILVERRVMHPRYHKFVKRFKKYLVHDEKNETRAGDTVVAIECRPLSARKNFRLKAVLAKGVE</sequence>
<dbReference type="EMBL" id="CP012541">
    <property type="protein sequence ID" value="ALF48386.1"/>
    <property type="molecule type" value="Genomic_DNA"/>
</dbReference>
<reference evidence="11" key="1">
    <citation type="submission" date="2015-08" db="EMBL/GenBank/DDBJ databases">
        <title>Comparative genomics of the Campylobacter concisus group.</title>
        <authorList>
            <person name="Miller W.G."/>
            <person name="Yee E."/>
            <person name="Chapman M.H."/>
            <person name="Huynh S."/>
            <person name="Bono J.L."/>
            <person name="On S.L.W."/>
            <person name="St Leger J."/>
            <person name="Foster G."/>
            <person name="Parker C.T."/>
        </authorList>
    </citation>
    <scope>NUCLEOTIDE SEQUENCE [LARGE SCALE GENOMIC DNA]</scope>
    <source>
        <strain evidence="11">ATCC 33237</strain>
    </source>
</reference>
<evidence type="ECO:0000256" key="1">
    <source>
        <dbReference type="ARBA" id="ARBA00010254"/>
    </source>
</evidence>
<evidence type="ECO:0000313" key="10">
    <source>
        <dbReference type="EMBL" id="QPH87041.1"/>
    </source>
</evidence>
<dbReference type="GeneID" id="28663426"/>
<evidence type="ECO:0000256" key="4">
    <source>
        <dbReference type="ARBA" id="ARBA00022980"/>
    </source>
</evidence>
<dbReference type="InterPro" id="IPR000266">
    <property type="entry name" value="Ribosomal_uS17"/>
</dbReference>
<name>A0A0M4TCU9_9BACT</name>
<protein>
    <recommendedName>
        <fullName evidence="6">Small ribosomal subunit protein uS17</fullName>
    </recommendedName>
</protein>
<dbReference type="GO" id="GO:0003735">
    <property type="term" value="F:structural constituent of ribosome"/>
    <property type="evidence" value="ECO:0007669"/>
    <property type="project" value="UniProtKB-UniRule"/>
</dbReference>
<dbReference type="InterPro" id="IPR012340">
    <property type="entry name" value="NA-bd_OB-fold"/>
</dbReference>
<reference evidence="9 12" key="3">
    <citation type="submission" date="2017-04" db="EMBL/GenBank/DDBJ databases">
        <title>Complete genome of Campylobacter concisus ATCC 33237T and draft genomes for an additional eight well characterized C. concisus strains.</title>
        <authorList>
            <person name="Cornelius A.J."/>
            <person name="Miller W.G."/>
            <person name="Lastovica A.J."/>
            <person name="On S.L."/>
            <person name="French N.P."/>
            <person name="Vandenberg O."/>
            <person name="Biggs P.J."/>
        </authorList>
    </citation>
    <scope>NUCLEOTIDE SEQUENCE [LARGE SCALE GENOMIC DNA]</scope>
    <source>
        <strain evidence="9 12">Lasto28.99</strain>
    </source>
</reference>
<dbReference type="InterPro" id="IPR019984">
    <property type="entry name" value="Ribosomal_uS17_bact/chlr"/>
</dbReference>
<keyword evidence="3 6" id="KW-0694">RNA-binding</keyword>
<dbReference type="InterPro" id="IPR019979">
    <property type="entry name" value="Ribosomal_uS17_CS"/>
</dbReference>
<dbReference type="NCBIfam" id="TIGR03635">
    <property type="entry name" value="uS17_bact"/>
    <property type="match status" value="1"/>
</dbReference>
<dbReference type="SUPFAM" id="SSF50249">
    <property type="entry name" value="Nucleic acid-binding proteins"/>
    <property type="match status" value="1"/>
</dbReference>
<evidence type="ECO:0000313" key="12">
    <source>
        <dbReference type="Proteomes" id="UP000195967"/>
    </source>
</evidence>
<evidence type="ECO:0000313" key="9">
    <source>
        <dbReference type="EMBL" id="OUT11160.1"/>
    </source>
</evidence>
<evidence type="ECO:0000313" key="11">
    <source>
        <dbReference type="Proteomes" id="UP000066049"/>
    </source>
</evidence>
<keyword evidence="4 6" id="KW-0689">Ribosomal protein</keyword>
<dbReference type="Proteomes" id="UP000195967">
    <property type="component" value="Unassembled WGS sequence"/>
</dbReference>
<dbReference type="Proteomes" id="UP000066049">
    <property type="component" value="Chromosome"/>
</dbReference>
<dbReference type="EMBL" id="NDYO01000008">
    <property type="protein sequence ID" value="OUT11160.1"/>
    <property type="molecule type" value="Genomic_DNA"/>
</dbReference>
<gene>
    <name evidence="6 8" type="primary">rpsQ</name>
    <name evidence="9" type="ORF">B9N62_07470</name>
    <name evidence="8" type="ORF">CCON33237_1746</name>
    <name evidence="10" type="ORF">CVT17_08705</name>
</gene>
<dbReference type="PANTHER" id="PTHR10744">
    <property type="entry name" value="40S RIBOSOMAL PROTEIN S11 FAMILY MEMBER"/>
    <property type="match status" value="1"/>
</dbReference>
<dbReference type="Proteomes" id="UP000594513">
    <property type="component" value="Chromosome"/>
</dbReference>
<keyword evidence="2 6" id="KW-0699">rRNA-binding</keyword>
<comment type="similarity">
    <text evidence="1 6 7">Belongs to the universal ribosomal protein uS17 family.</text>
</comment>
<reference evidence="10" key="5">
    <citation type="submission" date="2020-02" db="EMBL/GenBank/DDBJ databases">
        <title>Analysis of Completed Campylobacter concisus Genomes Identified Genomospecies Features, Novel plasmids and Their Association with Severe Ulcerative Colitis.</title>
        <authorList>
            <person name="Zhang L."/>
        </authorList>
    </citation>
    <scope>NUCLEOTIDE SEQUENCE</scope>
    <source>
        <strain evidence="10">P27CDO-S2</strain>
    </source>
</reference>
<dbReference type="GO" id="GO:0006412">
    <property type="term" value="P:translation"/>
    <property type="evidence" value="ECO:0007669"/>
    <property type="project" value="UniProtKB-UniRule"/>
</dbReference>
<reference evidence="10 13" key="4">
    <citation type="journal article" date="2018" name="Emerg. Microbes Infect.">
        <title>Genomic analysis of oral Campylobacter concisus strains identified a potential bacterial molecular marker associated with active Crohn's disease.</title>
        <authorList>
            <person name="Liu F."/>
            <person name="Ma R."/>
            <person name="Tay C.Y.A."/>
            <person name="Octavia S."/>
            <person name="Lan R."/>
            <person name="Chung H.K.L."/>
            <person name="Riordan S.M."/>
            <person name="Grimm M.C."/>
            <person name="Leong R.W."/>
            <person name="Tanaka M.M."/>
            <person name="Connor S."/>
            <person name="Zhang L."/>
        </authorList>
    </citation>
    <scope>NUCLEOTIDE SEQUENCE [LARGE SCALE GENOMIC DNA]</scope>
    <source>
        <strain evidence="10 13">P27CDO-S2</strain>
    </source>
</reference>
<accession>A0A0M4TCU9</accession>
<evidence type="ECO:0000256" key="2">
    <source>
        <dbReference type="ARBA" id="ARBA00022730"/>
    </source>
</evidence>